<keyword evidence="4" id="KW-0812">Transmembrane</keyword>
<dbReference type="PROSITE" id="PS51034">
    <property type="entry name" value="ZP_2"/>
    <property type="match status" value="1"/>
</dbReference>
<accession>A0A914V744</accession>
<dbReference type="Pfam" id="PF25057">
    <property type="entry name" value="CUT_N"/>
    <property type="match status" value="1"/>
</dbReference>
<sequence length="351" mass="39084">MHLFAITLVVLLYLPEAAFALPLENGVQGDPIVECGGSFIAVKFNTLIPFEGHIFVKDEYEDPACRVDATNTTSVSIKLPFKACSKDPPGAFVSTTLVVSFHQFFITKVDRIYMVQCFYMEMETFKTTEIQVSMLTTTFQTQQVPMPVCRYEVLSGGPTGAPVLYAKVGDTVYHKWTCDTETVDTFCMVVHSCKVDDGAGDIIQLLDQQGCALDKYLLSNLEYITDLMAGKDAHVFKYADRNNLYFDCQISISVKEPAAQCPTPVCPEPKRSRRAHPSSPYLSRRPSVDSQSATVNATVGDGDDNRTAEIWRTENGGWPLSLCGSLEVCAHRWPEYGRHDRNRARSRTNGL</sequence>
<dbReference type="GO" id="GO:0042302">
    <property type="term" value="F:structural constituent of cuticle"/>
    <property type="evidence" value="ECO:0007669"/>
    <property type="project" value="UniProtKB-KW"/>
</dbReference>
<dbReference type="SMART" id="SM00241">
    <property type="entry name" value="ZP"/>
    <property type="match status" value="1"/>
</dbReference>
<dbReference type="InterPro" id="IPR056953">
    <property type="entry name" value="CUT_N"/>
</dbReference>
<evidence type="ECO:0000256" key="3">
    <source>
        <dbReference type="ARBA" id="ARBA00022475"/>
    </source>
</evidence>
<keyword evidence="11" id="KW-1185">Reference proteome</keyword>
<dbReference type="GO" id="GO:0005886">
    <property type="term" value="C:plasma membrane"/>
    <property type="evidence" value="ECO:0007669"/>
    <property type="project" value="UniProtKB-SubCell"/>
</dbReference>
<evidence type="ECO:0000256" key="9">
    <source>
        <dbReference type="SAM" id="SignalP"/>
    </source>
</evidence>
<keyword evidence="5 9" id="KW-0732">Signal</keyword>
<dbReference type="InterPro" id="IPR001507">
    <property type="entry name" value="ZP_dom"/>
</dbReference>
<evidence type="ECO:0000256" key="4">
    <source>
        <dbReference type="ARBA" id="ARBA00022692"/>
    </source>
</evidence>
<evidence type="ECO:0000256" key="8">
    <source>
        <dbReference type="SAM" id="MobiDB-lite"/>
    </source>
</evidence>
<dbReference type="InterPro" id="IPR057475">
    <property type="entry name" value="CUT_C"/>
</dbReference>
<name>A0A914V744_9BILA</name>
<feature type="signal peptide" evidence="9">
    <location>
        <begin position="1"/>
        <end position="20"/>
    </location>
</feature>
<protein>
    <submittedName>
        <fullName evidence="12">ZP domain-containing protein</fullName>
    </submittedName>
</protein>
<evidence type="ECO:0000313" key="11">
    <source>
        <dbReference type="Proteomes" id="UP000887566"/>
    </source>
</evidence>
<dbReference type="WBParaSite" id="PSAMB.scaffold1528size30433.g13551.t1">
    <property type="protein sequence ID" value="PSAMB.scaffold1528size30433.g13551.t1"/>
    <property type="gene ID" value="PSAMB.scaffold1528size30433.g13551"/>
</dbReference>
<reference evidence="12" key="1">
    <citation type="submission" date="2022-11" db="UniProtKB">
        <authorList>
            <consortium name="WormBaseParasite"/>
        </authorList>
    </citation>
    <scope>IDENTIFICATION</scope>
</reference>
<feature type="region of interest" description="Disordered" evidence="8">
    <location>
        <begin position="262"/>
        <end position="305"/>
    </location>
</feature>
<evidence type="ECO:0000259" key="10">
    <source>
        <dbReference type="PROSITE" id="PS51034"/>
    </source>
</evidence>
<evidence type="ECO:0000313" key="12">
    <source>
        <dbReference type="WBParaSite" id="PSAMB.scaffold1528size30433.g13551.t1"/>
    </source>
</evidence>
<keyword evidence="7" id="KW-0472">Membrane</keyword>
<feature type="compositionally biased region" description="Polar residues" evidence="8">
    <location>
        <begin position="288"/>
        <end position="297"/>
    </location>
</feature>
<feature type="chain" id="PRO_5036835477" evidence="9">
    <location>
        <begin position="21"/>
        <end position="351"/>
    </location>
</feature>
<evidence type="ECO:0000256" key="6">
    <source>
        <dbReference type="ARBA" id="ARBA00022989"/>
    </source>
</evidence>
<dbReference type="AlphaFoldDB" id="A0A914V744"/>
<evidence type="ECO:0000256" key="5">
    <source>
        <dbReference type="ARBA" id="ARBA00022729"/>
    </source>
</evidence>
<evidence type="ECO:0000256" key="2">
    <source>
        <dbReference type="ARBA" id="ARBA00022460"/>
    </source>
</evidence>
<dbReference type="Pfam" id="PF25301">
    <property type="entry name" value="CUT_C"/>
    <property type="match status" value="1"/>
</dbReference>
<organism evidence="11 12">
    <name type="scientific">Plectus sambesii</name>
    <dbReference type="NCBI Taxonomy" id="2011161"/>
    <lineage>
        <taxon>Eukaryota</taxon>
        <taxon>Metazoa</taxon>
        <taxon>Ecdysozoa</taxon>
        <taxon>Nematoda</taxon>
        <taxon>Chromadorea</taxon>
        <taxon>Plectida</taxon>
        <taxon>Plectina</taxon>
        <taxon>Plectoidea</taxon>
        <taxon>Plectidae</taxon>
        <taxon>Plectus</taxon>
    </lineage>
</organism>
<keyword evidence="3" id="KW-1003">Cell membrane</keyword>
<evidence type="ECO:0000256" key="7">
    <source>
        <dbReference type="ARBA" id="ARBA00023136"/>
    </source>
</evidence>
<proteinExistence type="predicted"/>
<evidence type="ECO:0000256" key="1">
    <source>
        <dbReference type="ARBA" id="ARBA00004251"/>
    </source>
</evidence>
<dbReference type="PANTHER" id="PTHR22907">
    <property type="entry name" value="GH04558P"/>
    <property type="match status" value="1"/>
</dbReference>
<dbReference type="PANTHER" id="PTHR22907:SF11">
    <property type="entry name" value="CUTICLIN-5"/>
    <property type="match status" value="1"/>
</dbReference>
<keyword evidence="2" id="KW-0193">Cuticle</keyword>
<dbReference type="Proteomes" id="UP000887566">
    <property type="component" value="Unplaced"/>
</dbReference>
<feature type="domain" description="ZP" evidence="10">
    <location>
        <begin position="34"/>
        <end position="273"/>
    </location>
</feature>
<dbReference type="InterPro" id="IPR051962">
    <property type="entry name" value="Cuticlin"/>
</dbReference>
<comment type="subcellular location">
    <subcellularLocation>
        <location evidence="1">Cell membrane</location>
        <topology evidence="1">Single-pass type I membrane protein</topology>
    </subcellularLocation>
</comment>
<keyword evidence="6" id="KW-1133">Transmembrane helix</keyword>